<evidence type="ECO:0000256" key="4">
    <source>
        <dbReference type="ARBA" id="ARBA00022741"/>
    </source>
</evidence>
<dbReference type="InterPro" id="IPR011009">
    <property type="entry name" value="Kinase-like_dom_sf"/>
</dbReference>
<dbReference type="Gene3D" id="1.10.510.10">
    <property type="entry name" value="Transferase(Phosphotransferase) domain 1"/>
    <property type="match status" value="1"/>
</dbReference>
<dbReference type="PROSITE" id="PS00107">
    <property type="entry name" value="PROTEIN_KINASE_ATP"/>
    <property type="match status" value="1"/>
</dbReference>
<feature type="compositionally biased region" description="Polar residues" evidence="12">
    <location>
        <begin position="403"/>
        <end position="435"/>
    </location>
</feature>
<keyword evidence="3" id="KW-0808">Transferase</keyword>
<dbReference type="InterPro" id="IPR008271">
    <property type="entry name" value="Ser/Thr_kinase_AS"/>
</dbReference>
<dbReference type="Gene3D" id="3.30.200.20">
    <property type="entry name" value="Phosphorylase Kinase, domain 1"/>
    <property type="match status" value="1"/>
</dbReference>
<comment type="catalytic activity">
    <reaction evidence="10">
        <text>L-seryl-[protein] + ATP = O-phospho-L-seryl-[protein] + ADP + H(+)</text>
        <dbReference type="Rhea" id="RHEA:17989"/>
        <dbReference type="Rhea" id="RHEA-COMP:9863"/>
        <dbReference type="Rhea" id="RHEA-COMP:11604"/>
        <dbReference type="ChEBI" id="CHEBI:15378"/>
        <dbReference type="ChEBI" id="CHEBI:29999"/>
        <dbReference type="ChEBI" id="CHEBI:30616"/>
        <dbReference type="ChEBI" id="CHEBI:83421"/>
        <dbReference type="ChEBI" id="CHEBI:456216"/>
        <dbReference type="EC" id="2.7.11.1"/>
    </reaction>
    <physiologicalReaction direction="left-to-right" evidence="10">
        <dbReference type="Rhea" id="RHEA:17990"/>
    </physiologicalReaction>
</comment>
<protein>
    <recommendedName>
        <fullName evidence="1">non-specific serine/threonine protein kinase</fullName>
        <ecNumber evidence="1">2.7.11.1</ecNumber>
    </recommendedName>
</protein>
<dbReference type="PROSITE" id="PS50011">
    <property type="entry name" value="PROTEIN_KINASE_DOM"/>
    <property type="match status" value="1"/>
</dbReference>
<reference evidence="14 15" key="1">
    <citation type="journal article" date="2018" name="IMA Fungus">
        <title>IMA Genome-F 9: Draft genome sequence of Annulohypoxylon stygium, Aspergillus mulundensis, Berkeleyomyces basicola (syn. Thielaviopsis basicola), Ceratocystis smalleyi, two Cercospora beticola strains, Coleophoma cylindrospora, Fusarium fracticaudum, Phialophora cf. hyalina, and Morchella septimelata.</title>
        <authorList>
            <person name="Wingfield B.D."/>
            <person name="Bills G.F."/>
            <person name="Dong Y."/>
            <person name="Huang W."/>
            <person name="Nel W.J."/>
            <person name="Swalarsk-Parry B.S."/>
            <person name="Vaghefi N."/>
            <person name="Wilken P.M."/>
            <person name="An Z."/>
            <person name="de Beer Z.W."/>
            <person name="De Vos L."/>
            <person name="Chen L."/>
            <person name="Duong T.A."/>
            <person name="Gao Y."/>
            <person name="Hammerbacher A."/>
            <person name="Kikkert J.R."/>
            <person name="Li Y."/>
            <person name="Li H."/>
            <person name="Li K."/>
            <person name="Li Q."/>
            <person name="Liu X."/>
            <person name="Ma X."/>
            <person name="Naidoo K."/>
            <person name="Pethybridge S.J."/>
            <person name="Sun J."/>
            <person name="Steenkamp E.T."/>
            <person name="van der Nest M.A."/>
            <person name="van Wyk S."/>
            <person name="Wingfield M.J."/>
            <person name="Xiong C."/>
            <person name="Yue Q."/>
            <person name="Zhang X."/>
        </authorList>
    </citation>
    <scope>NUCLEOTIDE SEQUENCE [LARGE SCALE GENOMIC DNA]</scope>
    <source>
        <strain evidence="14 15">BP 5553</strain>
    </source>
</reference>
<evidence type="ECO:0000256" key="2">
    <source>
        <dbReference type="ARBA" id="ARBA00022527"/>
    </source>
</evidence>
<keyword evidence="5" id="KW-0418">Kinase</keyword>
<dbReference type="GO" id="GO:0005737">
    <property type="term" value="C:cytoplasm"/>
    <property type="evidence" value="ECO:0007669"/>
    <property type="project" value="TreeGrafter"/>
</dbReference>
<dbReference type="SMART" id="SM00220">
    <property type="entry name" value="S_TKc"/>
    <property type="match status" value="1"/>
</dbReference>
<keyword evidence="4 11" id="KW-0547">Nucleotide-binding</keyword>
<proteinExistence type="inferred from homology"/>
<comment type="catalytic activity">
    <reaction evidence="9">
        <text>L-threonyl-[protein] + ATP = O-phospho-L-threonyl-[protein] + ADP + H(+)</text>
        <dbReference type="Rhea" id="RHEA:46608"/>
        <dbReference type="Rhea" id="RHEA-COMP:11060"/>
        <dbReference type="Rhea" id="RHEA-COMP:11605"/>
        <dbReference type="ChEBI" id="CHEBI:15378"/>
        <dbReference type="ChEBI" id="CHEBI:30013"/>
        <dbReference type="ChEBI" id="CHEBI:30616"/>
        <dbReference type="ChEBI" id="CHEBI:61977"/>
        <dbReference type="ChEBI" id="CHEBI:456216"/>
        <dbReference type="EC" id="2.7.11.1"/>
    </reaction>
    <physiologicalReaction direction="left-to-right" evidence="9">
        <dbReference type="Rhea" id="RHEA:46609"/>
    </physiologicalReaction>
</comment>
<feature type="binding site" evidence="11">
    <location>
        <position position="280"/>
    </location>
    <ligand>
        <name>ATP</name>
        <dbReference type="ChEBI" id="CHEBI:30616"/>
    </ligand>
</feature>
<feature type="compositionally biased region" description="Acidic residues" evidence="12">
    <location>
        <begin position="443"/>
        <end position="458"/>
    </location>
</feature>
<evidence type="ECO:0000313" key="15">
    <source>
        <dbReference type="Proteomes" id="UP000254866"/>
    </source>
</evidence>
<dbReference type="Pfam" id="PF00069">
    <property type="entry name" value="Pkinase"/>
    <property type="match status" value="2"/>
</dbReference>
<comment type="caution">
    <text evidence="14">The sequence shown here is derived from an EMBL/GenBank/DDBJ whole genome shotgun (WGS) entry which is preliminary data.</text>
</comment>
<name>A0A370TAG5_9HELO</name>
<evidence type="ECO:0000256" key="9">
    <source>
        <dbReference type="ARBA" id="ARBA00048659"/>
    </source>
</evidence>
<feature type="region of interest" description="Disordered" evidence="12">
    <location>
        <begin position="1"/>
        <end position="47"/>
    </location>
</feature>
<organism evidence="14 15">
    <name type="scientific">Venustampulla echinocandica</name>
    <dbReference type="NCBI Taxonomy" id="2656787"/>
    <lineage>
        <taxon>Eukaryota</taxon>
        <taxon>Fungi</taxon>
        <taxon>Dikarya</taxon>
        <taxon>Ascomycota</taxon>
        <taxon>Pezizomycotina</taxon>
        <taxon>Leotiomycetes</taxon>
        <taxon>Helotiales</taxon>
        <taxon>Pleuroascaceae</taxon>
        <taxon>Venustampulla</taxon>
    </lineage>
</organism>
<dbReference type="RefSeq" id="XP_031865161.1">
    <property type="nucleotide sequence ID" value="XM_032018753.1"/>
</dbReference>
<evidence type="ECO:0000313" key="14">
    <source>
        <dbReference type="EMBL" id="RDL30785.1"/>
    </source>
</evidence>
<evidence type="ECO:0000256" key="10">
    <source>
        <dbReference type="ARBA" id="ARBA00048977"/>
    </source>
</evidence>
<evidence type="ECO:0000256" key="8">
    <source>
        <dbReference type="ARBA" id="ARBA00037982"/>
    </source>
</evidence>
<dbReference type="OrthoDB" id="1405469at2759"/>
<sequence length="715" mass="78865">MFSASGASFENLGDLGPSAQFPPNEAFAGLPGPSTGSVPAELEGEASSENSIVGVVGRTAASNVPSPSHPPHQHASLFYLSLIEGRCRTQATNLVNSRRRPEDQLPEDHSDICKVAESLFAEMSKELLRAGLLPQQVAVPTFHELRRYLASFDTILNNIAIQQPPGTFEDSTYRAIEASNTFAFSSSAVSSLFERSQSESQSQSQALIARRFNMPHLNLPQAGSPSSLRSTIFPEDPDEHLRKCLYDMKFKQICRLGKGGYGKVYSALHILDGQEYAIKKIPISANRLNSILHNEMQAAELLSELRALAKLQHRNVVRYYDSWLEARSACKRNTKHRQRQLDTKAYASQVEDSDSEDSESPSSLSNSSDESAGDFQNLKATQESELKKEVKWARKGSMQDSANSSNIIFENSCPSTSNVTQQSNRSSESQSTFNNLFRKPTDDESDEESDDDEHDTEEVERNATGFELSQDKKRLMIFIQMAQYPMTLEDFIWPNLERGETATNPTHCFHTMTTARILLSILDGIEYIHSQHIVHRDLKPPNIFLTVSKSREGLEGSINLKACPECSPSSSAEHVCIIPHIGDFGLIAKLDEPSPAQPSQAGFSPSPLAIFSSIASGNQPGTILYRAPKNTSSTICPKLDVYSLGVIAVELSKKFGTRTERVRVLNNDPSKMLDLCGLASHPMAPGIRGMLCTEVDGRWGCGKVREWLLGVLGKY</sequence>
<dbReference type="PANTHER" id="PTHR11042:SF160">
    <property type="entry name" value="EUKARYOTIC TRANSLATION INITIATION FACTOR 2-ALPHA KINASE 1"/>
    <property type="match status" value="1"/>
</dbReference>
<dbReference type="GO" id="GO:0004694">
    <property type="term" value="F:eukaryotic translation initiation factor 2alpha kinase activity"/>
    <property type="evidence" value="ECO:0007669"/>
    <property type="project" value="TreeGrafter"/>
</dbReference>
<dbReference type="Proteomes" id="UP000254866">
    <property type="component" value="Unassembled WGS sequence"/>
</dbReference>
<dbReference type="InterPro" id="IPR050339">
    <property type="entry name" value="CC_SR_Kinase"/>
</dbReference>
<accession>A0A370TAG5</accession>
<dbReference type="EC" id="2.7.11.1" evidence="1"/>
<dbReference type="GeneID" id="43602979"/>
<evidence type="ECO:0000256" key="6">
    <source>
        <dbReference type="ARBA" id="ARBA00022840"/>
    </source>
</evidence>
<dbReference type="GO" id="GO:0005524">
    <property type="term" value="F:ATP binding"/>
    <property type="evidence" value="ECO:0007669"/>
    <property type="project" value="UniProtKB-UniRule"/>
</dbReference>
<keyword evidence="6 11" id="KW-0067">ATP-binding</keyword>
<evidence type="ECO:0000256" key="11">
    <source>
        <dbReference type="PROSITE-ProRule" id="PRU10141"/>
    </source>
</evidence>
<dbReference type="STRING" id="2656787.A0A370TAG5"/>
<feature type="compositionally biased region" description="Low complexity" evidence="12">
    <location>
        <begin position="360"/>
        <end position="370"/>
    </location>
</feature>
<evidence type="ECO:0000256" key="5">
    <source>
        <dbReference type="ARBA" id="ARBA00022777"/>
    </source>
</evidence>
<dbReference type="AlphaFoldDB" id="A0A370TAG5"/>
<evidence type="ECO:0000256" key="3">
    <source>
        <dbReference type="ARBA" id="ARBA00022679"/>
    </source>
</evidence>
<evidence type="ECO:0000256" key="12">
    <source>
        <dbReference type="SAM" id="MobiDB-lite"/>
    </source>
</evidence>
<comment type="similarity">
    <text evidence="8">Belongs to the protein kinase superfamily. Ser/Thr protein kinase family. GCN2 subfamily.</text>
</comment>
<feature type="region of interest" description="Disordered" evidence="12">
    <location>
        <begin position="403"/>
        <end position="466"/>
    </location>
</feature>
<evidence type="ECO:0000256" key="7">
    <source>
        <dbReference type="ARBA" id="ARBA00023193"/>
    </source>
</evidence>
<dbReference type="EMBL" id="NPIC01000014">
    <property type="protein sequence ID" value="RDL30785.1"/>
    <property type="molecule type" value="Genomic_DNA"/>
</dbReference>
<dbReference type="GO" id="GO:0017148">
    <property type="term" value="P:negative regulation of translation"/>
    <property type="evidence" value="ECO:0007669"/>
    <property type="project" value="UniProtKB-KW"/>
</dbReference>
<keyword evidence="2" id="KW-0723">Serine/threonine-protein kinase</keyword>
<dbReference type="InterPro" id="IPR000719">
    <property type="entry name" value="Prot_kinase_dom"/>
</dbReference>
<evidence type="ECO:0000259" key="13">
    <source>
        <dbReference type="PROSITE" id="PS50011"/>
    </source>
</evidence>
<evidence type="ECO:0000256" key="1">
    <source>
        <dbReference type="ARBA" id="ARBA00012513"/>
    </source>
</evidence>
<dbReference type="PANTHER" id="PTHR11042">
    <property type="entry name" value="EUKARYOTIC TRANSLATION INITIATION FACTOR 2-ALPHA KINASE EIF2-ALPHA KINASE -RELATED"/>
    <property type="match status" value="1"/>
</dbReference>
<gene>
    <name evidence="14" type="ORF">BP5553_10130</name>
</gene>
<feature type="domain" description="Protein kinase" evidence="13">
    <location>
        <begin position="250"/>
        <end position="708"/>
    </location>
</feature>
<dbReference type="SUPFAM" id="SSF56112">
    <property type="entry name" value="Protein kinase-like (PK-like)"/>
    <property type="match status" value="1"/>
</dbReference>
<dbReference type="InterPro" id="IPR017441">
    <property type="entry name" value="Protein_kinase_ATP_BS"/>
</dbReference>
<dbReference type="PROSITE" id="PS00108">
    <property type="entry name" value="PROTEIN_KINASE_ST"/>
    <property type="match status" value="1"/>
</dbReference>
<dbReference type="GO" id="GO:0005634">
    <property type="term" value="C:nucleus"/>
    <property type="evidence" value="ECO:0007669"/>
    <property type="project" value="TreeGrafter"/>
</dbReference>
<keyword evidence="7" id="KW-0652">Protein synthesis inhibitor</keyword>
<keyword evidence="15" id="KW-1185">Reference proteome</keyword>
<feature type="region of interest" description="Disordered" evidence="12">
    <location>
        <begin position="334"/>
        <end position="375"/>
    </location>
</feature>